<evidence type="ECO:0000256" key="7">
    <source>
        <dbReference type="ARBA" id="ARBA00022840"/>
    </source>
</evidence>
<dbReference type="AlphaFoldDB" id="A0A9W8A0S5"/>
<dbReference type="InterPro" id="IPR008271">
    <property type="entry name" value="Ser/Thr_kinase_AS"/>
</dbReference>
<dbReference type="GO" id="GO:0004674">
    <property type="term" value="F:protein serine/threonine kinase activity"/>
    <property type="evidence" value="ECO:0007669"/>
    <property type="project" value="UniProtKB-KW"/>
</dbReference>
<evidence type="ECO:0000256" key="10">
    <source>
        <dbReference type="ARBA" id="ARBA00078109"/>
    </source>
</evidence>
<evidence type="ECO:0000256" key="6">
    <source>
        <dbReference type="ARBA" id="ARBA00022777"/>
    </source>
</evidence>
<gene>
    <name evidence="15" type="ORF">H4219_003364</name>
</gene>
<evidence type="ECO:0000259" key="14">
    <source>
        <dbReference type="PROSITE" id="PS50011"/>
    </source>
</evidence>
<dbReference type="PROSITE" id="PS00107">
    <property type="entry name" value="PROTEIN_KINASE_ATP"/>
    <property type="match status" value="1"/>
</dbReference>
<keyword evidence="16" id="KW-1185">Reference proteome</keyword>
<dbReference type="GO" id="GO:0030003">
    <property type="term" value="P:intracellular monoatomic cation homeostasis"/>
    <property type="evidence" value="ECO:0007669"/>
    <property type="project" value="UniProtKB-ARBA"/>
</dbReference>
<dbReference type="EC" id="2.7.11.1" evidence="2"/>
<feature type="compositionally biased region" description="Polar residues" evidence="13">
    <location>
        <begin position="131"/>
        <end position="158"/>
    </location>
</feature>
<dbReference type="EMBL" id="JANBPU010000079">
    <property type="protein sequence ID" value="KAJ1917174.1"/>
    <property type="molecule type" value="Genomic_DNA"/>
</dbReference>
<accession>A0A9W8A0S5</accession>
<comment type="caution">
    <text evidence="15">The sequence shown here is derived from an EMBL/GenBank/DDBJ whole genome shotgun (WGS) entry which is preliminary data.</text>
</comment>
<feature type="region of interest" description="Disordered" evidence="13">
    <location>
        <begin position="1"/>
        <end position="29"/>
    </location>
</feature>
<dbReference type="PANTHER" id="PTHR24346">
    <property type="entry name" value="MAP/MICROTUBULE AFFINITY-REGULATING KINASE"/>
    <property type="match status" value="1"/>
</dbReference>
<dbReference type="SMART" id="SM00220">
    <property type="entry name" value="S_TKc"/>
    <property type="match status" value="1"/>
</dbReference>
<dbReference type="PROSITE" id="PS50011">
    <property type="entry name" value="PROTEIN_KINASE_DOM"/>
    <property type="match status" value="1"/>
</dbReference>
<dbReference type="Pfam" id="PF00069">
    <property type="entry name" value="Pkinase"/>
    <property type="match status" value="1"/>
</dbReference>
<evidence type="ECO:0000256" key="3">
    <source>
        <dbReference type="ARBA" id="ARBA00022527"/>
    </source>
</evidence>
<feature type="binding site" evidence="11">
    <location>
        <position position="214"/>
    </location>
    <ligand>
        <name>ATP</name>
        <dbReference type="ChEBI" id="CHEBI:30616"/>
    </ligand>
</feature>
<keyword evidence="6" id="KW-0418">Kinase</keyword>
<dbReference type="Proteomes" id="UP001150538">
    <property type="component" value="Unassembled WGS sequence"/>
</dbReference>
<dbReference type="GO" id="GO:0005737">
    <property type="term" value="C:cytoplasm"/>
    <property type="evidence" value="ECO:0007669"/>
    <property type="project" value="TreeGrafter"/>
</dbReference>
<feature type="domain" description="Protein kinase" evidence="14">
    <location>
        <begin position="183"/>
        <end position="450"/>
    </location>
</feature>
<evidence type="ECO:0000256" key="5">
    <source>
        <dbReference type="ARBA" id="ARBA00022741"/>
    </source>
</evidence>
<feature type="compositionally biased region" description="Low complexity" evidence="13">
    <location>
        <begin position="87"/>
        <end position="104"/>
    </location>
</feature>
<keyword evidence="7 11" id="KW-0067">ATP-binding</keyword>
<feature type="region of interest" description="Disordered" evidence="13">
    <location>
        <begin position="50"/>
        <end position="116"/>
    </location>
</feature>
<dbReference type="PROSITE" id="PS00108">
    <property type="entry name" value="PROTEIN_KINASE_ST"/>
    <property type="match status" value="1"/>
</dbReference>
<dbReference type="CDD" id="cd13994">
    <property type="entry name" value="STKc_HAL4_like"/>
    <property type="match status" value="1"/>
</dbReference>
<evidence type="ECO:0000256" key="2">
    <source>
        <dbReference type="ARBA" id="ARBA00012513"/>
    </source>
</evidence>
<keyword evidence="4" id="KW-0808">Transferase</keyword>
<dbReference type="PANTHER" id="PTHR24346:SF82">
    <property type="entry name" value="KP78A-RELATED"/>
    <property type="match status" value="1"/>
</dbReference>
<feature type="compositionally biased region" description="Polar residues" evidence="13">
    <location>
        <begin position="14"/>
        <end position="29"/>
    </location>
</feature>
<feature type="region of interest" description="Disordered" evidence="13">
    <location>
        <begin position="129"/>
        <end position="158"/>
    </location>
</feature>
<keyword evidence="3 12" id="KW-0723">Serine/threonine-protein kinase</keyword>
<comment type="catalytic activity">
    <reaction evidence="8">
        <text>L-threonyl-[protein] + ATP = O-phospho-L-threonyl-[protein] + ADP + H(+)</text>
        <dbReference type="Rhea" id="RHEA:46608"/>
        <dbReference type="Rhea" id="RHEA-COMP:11060"/>
        <dbReference type="Rhea" id="RHEA-COMP:11605"/>
        <dbReference type="ChEBI" id="CHEBI:15378"/>
        <dbReference type="ChEBI" id="CHEBI:30013"/>
        <dbReference type="ChEBI" id="CHEBI:30616"/>
        <dbReference type="ChEBI" id="CHEBI:61977"/>
        <dbReference type="ChEBI" id="CHEBI:456216"/>
        <dbReference type="EC" id="2.7.11.1"/>
    </reaction>
</comment>
<dbReference type="InterPro" id="IPR011009">
    <property type="entry name" value="Kinase-like_dom_sf"/>
</dbReference>
<evidence type="ECO:0000256" key="8">
    <source>
        <dbReference type="ARBA" id="ARBA00047899"/>
    </source>
</evidence>
<name>A0A9W8A0S5_9FUNG</name>
<evidence type="ECO:0000256" key="4">
    <source>
        <dbReference type="ARBA" id="ARBA00022679"/>
    </source>
</evidence>
<organism evidence="15 16">
    <name type="scientific">Mycoemilia scoparia</name>
    <dbReference type="NCBI Taxonomy" id="417184"/>
    <lineage>
        <taxon>Eukaryota</taxon>
        <taxon>Fungi</taxon>
        <taxon>Fungi incertae sedis</taxon>
        <taxon>Zoopagomycota</taxon>
        <taxon>Kickxellomycotina</taxon>
        <taxon>Kickxellomycetes</taxon>
        <taxon>Kickxellales</taxon>
        <taxon>Kickxellaceae</taxon>
        <taxon>Mycoemilia</taxon>
    </lineage>
</organism>
<dbReference type="SUPFAM" id="SSF56112">
    <property type="entry name" value="Protein kinase-like (PK-like)"/>
    <property type="match status" value="1"/>
</dbReference>
<dbReference type="Gene3D" id="1.10.510.10">
    <property type="entry name" value="Transferase(Phosphotransferase) domain 1"/>
    <property type="match status" value="1"/>
</dbReference>
<evidence type="ECO:0000256" key="11">
    <source>
        <dbReference type="PROSITE-ProRule" id="PRU10141"/>
    </source>
</evidence>
<evidence type="ECO:0000313" key="16">
    <source>
        <dbReference type="Proteomes" id="UP001150538"/>
    </source>
</evidence>
<dbReference type="FunFam" id="1.10.510.10:FF:000183">
    <property type="entry name" value="Serine/threonine-protein kinase hal4"/>
    <property type="match status" value="1"/>
</dbReference>
<evidence type="ECO:0000256" key="12">
    <source>
        <dbReference type="RuleBase" id="RU000304"/>
    </source>
</evidence>
<dbReference type="InterPro" id="IPR000719">
    <property type="entry name" value="Prot_kinase_dom"/>
</dbReference>
<evidence type="ECO:0000256" key="1">
    <source>
        <dbReference type="ARBA" id="ARBA00010791"/>
    </source>
</evidence>
<keyword evidence="5 11" id="KW-0547">Nucleotide-binding</keyword>
<dbReference type="OrthoDB" id="6513151at2759"/>
<proteinExistence type="inferred from homology"/>
<dbReference type="GO" id="GO:0005524">
    <property type="term" value="F:ATP binding"/>
    <property type="evidence" value="ECO:0007669"/>
    <property type="project" value="UniProtKB-UniRule"/>
</dbReference>
<dbReference type="GO" id="GO:0035556">
    <property type="term" value="P:intracellular signal transduction"/>
    <property type="evidence" value="ECO:0007669"/>
    <property type="project" value="TreeGrafter"/>
</dbReference>
<evidence type="ECO:0000313" key="15">
    <source>
        <dbReference type="EMBL" id="KAJ1917174.1"/>
    </source>
</evidence>
<comment type="catalytic activity">
    <reaction evidence="9">
        <text>L-seryl-[protein] + ATP = O-phospho-L-seryl-[protein] + ADP + H(+)</text>
        <dbReference type="Rhea" id="RHEA:17989"/>
        <dbReference type="Rhea" id="RHEA-COMP:9863"/>
        <dbReference type="Rhea" id="RHEA-COMP:11604"/>
        <dbReference type="ChEBI" id="CHEBI:15378"/>
        <dbReference type="ChEBI" id="CHEBI:29999"/>
        <dbReference type="ChEBI" id="CHEBI:30616"/>
        <dbReference type="ChEBI" id="CHEBI:83421"/>
        <dbReference type="ChEBI" id="CHEBI:456216"/>
        <dbReference type="EC" id="2.7.11.1"/>
    </reaction>
</comment>
<evidence type="ECO:0000256" key="9">
    <source>
        <dbReference type="ARBA" id="ARBA00048679"/>
    </source>
</evidence>
<reference evidence="15" key="1">
    <citation type="submission" date="2022-07" db="EMBL/GenBank/DDBJ databases">
        <title>Phylogenomic reconstructions and comparative analyses of Kickxellomycotina fungi.</title>
        <authorList>
            <person name="Reynolds N.K."/>
            <person name="Stajich J.E."/>
            <person name="Barry K."/>
            <person name="Grigoriev I.V."/>
            <person name="Crous P."/>
            <person name="Smith M.E."/>
        </authorList>
    </citation>
    <scope>NUCLEOTIDE SEQUENCE</scope>
    <source>
        <strain evidence="15">NBRC 100468</strain>
    </source>
</reference>
<protein>
    <recommendedName>
        <fullName evidence="2">non-specific serine/threonine protein kinase</fullName>
        <ecNumber evidence="2">2.7.11.1</ecNumber>
    </recommendedName>
    <alternativeName>
        <fullName evidence="10">Halotolerance protein 4</fullName>
    </alternativeName>
</protein>
<comment type="similarity">
    <text evidence="1">Belongs to the protein kinase superfamily. CAMK Ser/Thr protein kinase family. NIM1 subfamily.</text>
</comment>
<dbReference type="InterPro" id="IPR017441">
    <property type="entry name" value="Protein_kinase_ATP_BS"/>
</dbReference>
<evidence type="ECO:0000256" key="13">
    <source>
        <dbReference type="SAM" id="MobiDB-lite"/>
    </source>
</evidence>
<sequence>MSLVMPSHPVGGISSINNRPFQPHNNVLGTPSSVTKVQATNYDSAYAASLASPPKPKAFSFHKQTTPGAGKEGMQSSSNTAAIPKHQQQQQQPRSTDPTSPSSPKLAGSDSAPHRRPSFMARFLGLDRPQKSATHSRNPSNASTTGCDGAEPTNTAGNTVYRAPSLAASARSNETAFAQKYGTCSRECIGRGATAIVRVAHKAGNSGGRMYAIKEFRRRRQNESERDYVKKLTSEFCVSSSLHHENIVETLDLIQDERKHWCQVMEFCPGGDLYTIIRDGIMLTPEYNCCFKQMVHGVAYMHKLGVAHRDVKPENLLLDTRYTIKLTDFGVADVFRTAWEKRTHKSRGLCGSEPYIAPEMFTEPTYDARKVDVWSCAIVYYTLVYHGIPWRVAKDTDSNYRRFLEAQKEGRDYEGFKKMKPEARRLIQSMLNPDPEKRPFIEDVLKDPWFASIALCNSEGRTPDGIEHNHYTEEYIDRRNYIRRRQNQQNRRDIR</sequence>